<dbReference type="EMBL" id="BLXT01002354">
    <property type="protein sequence ID" value="GFN93535.1"/>
    <property type="molecule type" value="Genomic_DNA"/>
</dbReference>
<proteinExistence type="predicted"/>
<organism evidence="1 2">
    <name type="scientific">Plakobranchus ocellatus</name>
    <dbReference type="NCBI Taxonomy" id="259542"/>
    <lineage>
        <taxon>Eukaryota</taxon>
        <taxon>Metazoa</taxon>
        <taxon>Spiralia</taxon>
        <taxon>Lophotrochozoa</taxon>
        <taxon>Mollusca</taxon>
        <taxon>Gastropoda</taxon>
        <taxon>Heterobranchia</taxon>
        <taxon>Euthyneura</taxon>
        <taxon>Panpulmonata</taxon>
        <taxon>Sacoglossa</taxon>
        <taxon>Placobranchoidea</taxon>
        <taxon>Plakobranchidae</taxon>
        <taxon>Plakobranchus</taxon>
    </lineage>
</organism>
<keyword evidence="2" id="KW-1185">Reference proteome</keyword>
<name>A0AAV3ZFX9_9GAST</name>
<gene>
    <name evidence="1" type="ORF">PoB_002004100</name>
</gene>
<protein>
    <submittedName>
        <fullName evidence="1">Uncharacterized protein</fullName>
    </submittedName>
</protein>
<accession>A0AAV3ZFX9</accession>
<comment type="caution">
    <text evidence="1">The sequence shown here is derived from an EMBL/GenBank/DDBJ whole genome shotgun (WGS) entry which is preliminary data.</text>
</comment>
<dbReference type="Proteomes" id="UP000735302">
    <property type="component" value="Unassembled WGS sequence"/>
</dbReference>
<evidence type="ECO:0000313" key="2">
    <source>
        <dbReference type="Proteomes" id="UP000735302"/>
    </source>
</evidence>
<sequence>MEAIRGPTVDGSNSTTTVCVAPFAMIDYSGGDGLVLDCMDDHLYERDSTWIIEFRSSPCFHHLESLGSNETTTLMDSHGGWPQRLVVLLNIAAALTWIYN</sequence>
<reference evidence="1 2" key="1">
    <citation type="journal article" date="2021" name="Elife">
        <title>Chloroplast acquisition without the gene transfer in kleptoplastic sea slugs, Plakobranchus ocellatus.</title>
        <authorList>
            <person name="Maeda T."/>
            <person name="Takahashi S."/>
            <person name="Yoshida T."/>
            <person name="Shimamura S."/>
            <person name="Takaki Y."/>
            <person name="Nagai Y."/>
            <person name="Toyoda A."/>
            <person name="Suzuki Y."/>
            <person name="Arimoto A."/>
            <person name="Ishii H."/>
            <person name="Satoh N."/>
            <person name="Nishiyama T."/>
            <person name="Hasebe M."/>
            <person name="Maruyama T."/>
            <person name="Minagawa J."/>
            <person name="Obokata J."/>
            <person name="Shigenobu S."/>
        </authorList>
    </citation>
    <scope>NUCLEOTIDE SEQUENCE [LARGE SCALE GENOMIC DNA]</scope>
</reference>
<dbReference type="AlphaFoldDB" id="A0AAV3ZFX9"/>
<evidence type="ECO:0000313" key="1">
    <source>
        <dbReference type="EMBL" id="GFN93535.1"/>
    </source>
</evidence>